<dbReference type="PANTHER" id="PTHR33560:SF1">
    <property type="entry name" value="PROTEIN FAM227A"/>
    <property type="match status" value="1"/>
</dbReference>
<dbReference type="AlphaFoldDB" id="A0AAN9BX90"/>
<organism evidence="3 4">
    <name type="scientific">Littorina saxatilis</name>
    <dbReference type="NCBI Taxonomy" id="31220"/>
    <lineage>
        <taxon>Eukaryota</taxon>
        <taxon>Metazoa</taxon>
        <taxon>Spiralia</taxon>
        <taxon>Lophotrochozoa</taxon>
        <taxon>Mollusca</taxon>
        <taxon>Gastropoda</taxon>
        <taxon>Caenogastropoda</taxon>
        <taxon>Littorinimorpha</taxon>
        <taxon>Littorinoidea</taxon>
        <taxon>Littorinidae</taxon>
        <taxon>Littorina</taxon>
    </lineage>
</organism>
<comment type="caution">
    <text evidence="3">The sequence shown here is derived from an EMBL/GenBank/DDBJ whole genome shotgun (WGS) entry which is preliminary data.</text>
</comment>
<keyword evidence="2" id="KW-0732">Signal</keyword>
<dbReference type="PANTHER" id="PTHR33560">
    <property type="entry name" value="PROTEIN FAM227B"/>
    <property type="match status" value="1"/>
</dbReference>
<reference evidence="3 4" key="1">
    <citation type="submission" date="2024-02" db="EMBL/GenBank/DDBJ databases">
        <title>Chromosome-scale genome assembly of the rough periwinkle Littorina saxatilis.</title>
        <authorList>
            <person name="De Jode A."/>
            <person name="Faria R."/>
            <person name="Formenti G."/>
            <person name="Sims Y."/>
            <person name="Smith T.P."/>
            <person name="Tracey A."/>
            <person name="Wood J.M.D."/>
            <person name="Zagrodzka Z.B."/>
            <person name="Johannesson K."/>
            <person name="Butlin R.K."/>
            <person name="Leder E.H."/>
        </authorList>
    </citation>
    <scope>NUCLEOTIDE SEQUENCE [LARGE SCALE GENOMIC DNA]</scope>
    <source>
        <strain evidence="3">Snail1</strain>
        <tissue evidence="3">Muscle</tissue>
    </source>
</reference>
<dbReference type="Proteomes" id="UP001374579">
    <property type="component" value="Unassembled WGS sequence"/>
</dbReference>
<evidence type="ECO:0000313" key="3">
    <source>
        <dbReference type="EMBL" id="KAK7112779.1"/>
    </source>
</evidence>
<evidence type="ECO:0000313" key="4">
    <source>
        <dbReference type="Proteomes" id="UP001374579"/>
    </source>
</evidence>
<feature type="signal peptide" evidence="2">
    <location>
        <begin position="1"/>
        <end position="17"/>
    </location>
</feature>
<dbReference type="EMBL" id="JBAMIC010000002">
    <property type="protein sequence ID" value="KAK7112779.1"/>
    <property type="molecule type" value="Genomic_DNA"/>
</dbReference>
<keyword evidence="4" id="KW-1185">Reference proteome</keyword>
<dbReference type="InterPro" id="IPR029417">
    <property type="entry name" value="FAM227"/>
</dbReference>
<protein>
    <submittedName>
        <fullName evidence="3">Uncharacterized protein</fullName>
    </submittedName>
</protein>
<comment type="similarity">
    <text evidence="1">Belongs to the FAM227 family.</text>
</comment>
<evidence type="ECO:0000256" key="2">
    <source>
        <dbReference type="SAM" id="SignalP"/>
    </source>
</evidence>
<feature type="chain" id="PRO_5042942924" evidence="2">
    <location>
        <begin position="18"/>
        <end position="118"/>
    </location>
</feature>
<gene>
    <name evidence="3" type="ORF">V1264_012173</name>
</gene>
<sequence>MPMISIVLVLPLNSLTSITIDAPTYQDVIKQSSRTVGTIGKQFQEMFAKNQKETATFLKRERKVLREHRRRENALLANKPEVKRLSDLLVLDQGRGLDSISAGSSKAVEASLMAHELP</sequence>
<evidence type="ECO:0000256" key="1">
    <source>
        <dbReference type="ARBA" id="ARBA00008666"/>
    </source>
</evidence>
<name>A0AAN9BX90_9CAEN</name>
<proteinExistence type="inferred from homology"/>
<accession>A0AAN9BX90</accession>